<gene>
    <name evidence="3" type="ORF">B7492_30370</name>
</gene>
<name>A0A1W6AHS5_BACMY</name>
<feature type="domain" description="Putative mucin/carbohydrate-binding" evidence="2">
    <location>
        <begin position="527"/>
        <end position="645"/>
    </location>
</feature>
<organism evidence="3 4">
    <name type="scientific">Bacillus mycoides</name>
    <dbReference type="NCBI Taxonomy" id="1405"/>
    <lineage>
        <taxon>Bacteria</taxon>
        <taxon>Bacillati</taxon>
        <taxon>Bacillota</taxon>
        <taxon>Bacilli</taxon>
        <taxon>Bacillales</taxon>
        <taxon>Bacillaceae</taxon>
        <taxon>Bacillus</taxon>
        <taxon>Bacillus cereus group</taxon>
    </lineage>
</organism>
<feature type="domain" description="Putative mucin/carbohydrate-binding" evidence="2">
    <location>
        <begin position="393"/>
        <end position="506"/>
    </location>
</feature>
<sequence>MFKVKTNGRIKKIVMITAACSMISMYGIPISSTEAAIRSHAPSVYVTPQNTAASDIISIDWSPVQTAPYTYWAVHNWNQGGEGGGYAGFQQQSGFDQTGKRTLHFALWDPIASNQAIKAEYLSPTSEASRFGGEGTGLKVQTTYNWKDSEWYRMTLRSWQEDGHTKFGQWIKDSKLNQWKLVAIMDHPVANVAFNYGLSMFQEDWTGNGQDVREARLKNGYSRKVSDKQWNSWNTQRISGQDDTSYQYDGGATSEYVWVKAGGNTQSTIGTGKTFNINQPSQPEMGNLDFDIQNIRFENEKLNVSWKLKEQSTPQFKGKIEIYDNEKLTGQALKVIDNIKSYQTEVSQTMQLPQTAYAKITLTDIFDRTVEKKVGITNGNSDILVGNQFAWSLKGISDFEFAKINFNKSKEEMQIDLKAGVPHHYFNETYASIKVQNASGKVVYNKDIYGNKQQNAESQKVPVKVGDYIELTHLEGVHRATFTNVDNSKQESFGKKVMYEVTKEGLKKVEKMPETTILDGNQFAWSLKGYSDREITKVDYNKVAEELKIKLEAGVPHSYFNNTYASIKVQNSSGSVIYNKEIVGNRQQNAETQTVSVKVGDYIELTHIEGDAVNEKTRATLTNLENNKNETIGKTARYQVTTEGLKKVEKMPETTILDGKQFAWSLKGYSDREIAKVDYNKTAEELKIKLEAGVPHSYFNSTYAIIKVQNSSGSVMYNKEIVGNRQQNAETQTVPIKVGDYIEFTHIEGEAVKEKARATLTNLENGKQEYIGKKRTYQVTYTGLIRQ</sequence>
<feature type="domain" description="Putative mucin/carbohydrate-binding" evidence="2">
    <location>
        <begin position="666"/>
        <end position="784"/>
    </location>
</feature>
<dbReference type="Proteomes" id="UP000192932">
    <property type="component" value="Plasmid unnamed1"/>
</dbReference>
<evidence type="ECO:0000259" key="2">
    <source>
        <dbReference type="Pfam" id="PF03272"/>
    </source>
</evidence>
<dbReference type="Pfam" id="PF11958">
    <property type="entry name" value="DUF3472"/>
    <property type="match status" value="1"/>
</dbReference>
<reference evidence="3 4" key="1">
    <citation type="submission" date="2017-04" db="EMBL/GenBank/DDBJ databases">
        <title>The Characteristic of a Fine Plant Growth-Promoting Rhizobacteria Bacillus mycoides Gnyt1 and its Whole Genome Sequencing Analysis.</title>
        <authorList>
            <person name="Li J.H."/>
            <person name="Yao T."/>
        </authorList>
    </citation>
    <scope>NUCLEOTIDE SEQUENCE [LARGE SCALE GENOMIC DNA]</scope>
    <source>
        <strain evidence="3 4">Gnyt1</strain>
        <plasmid evidence="4">Plasmid unnamed1</plasmid>
    </source>
</reference>
<evidence type="ECO:0000313" key="4">
    <source>
        <dbReference type="Proteomes" id="UP000192932"/>
    </source>
</evidence>
<dbReference type="Pfam" id="PF03272">
    <property type="entry name" value="Mucin_bdg"/>
    <property type="match status" value="3"/>
</dbReference>
<dbReference type="EMBL" id="CP020744">
    <property type="protein sequence ID" value="ARJ25389.1"/>
    <property type="molecule type" value="Genomic_DNA"/>
</dbReference>
<dbReference type="InterPro" id="IPR021862">
    <property type="entry name" value="DUF3472"/>
</dbReference>
<geneLocation type="plasmid" evidence="3 4">
    <name>unnamed1</name>
</geneLocation>
<dbReference type="AlphaFoldDB" id="A0A1W6AHS5"/>
<proteinExistence type="predicted"/>
<protein>
    <recommendedName>
        <fullName evidence="2">Putative mucin/carbohydrate-binding domain-containing protein</fullName>
    </recommendedName>
</protein>
<feature type="chain" id="PRO_5039185803" description="Putative mucin/carbohydrate-binding domain-containing protein" evidence="1">
    <location>
        <begin position="27"/>
        <end position="787"/>
    </location>
</feature>
<dbReference type="RefSeq" id="WP_085313161.1">
    <property type="nucleotide sequence ID" value="NZ_CP020744.1"/>
</dbReference>
<dbReference type="InterPro" id="IPR004954">
    <property type="entry name" value="Mucin-bd"/>
</dbReference>
<accession>A0A1W6AHS5</accession>
<feature type="signal peptide" evidence="1">
    <location>
        <begin position="1"/>
        <end position="26"/>
    </location>
</feature>
<evidence type="ECO:0000313" key="3">
    <source>
        <dbReference type="EMBL" id="ARJ25389.1"/>
    </source>
</evidence>
<keyword evidence="3" id="KW-0614">Plasmid</keyword>
<keyword evidence="1" id="KW-0732">Signal</keyword>
<evidence type="ECO:0000256" key="1">
    <source>
        <dbReference type="SAM" id="SignalP"/>
    </source>
</evidence>